<sequence length="252" mass="28812">MSTRLCETASLELHVQSAVQQILTTMAFTAPSNSHSDRKNACIFQNKVTYTLYLLLQSFHCESQNTINKQCHYNQDYTFHGFDYVCQQSLEILRQSRNDFAIKAANRRGTITHITTKETEDLLTAALNKECEMVMAALAIQQLSTLINAFSQQENISQTLEQVFSRVLVNQYIDEGFQLSKQATHKLVEQISNAITGELCQLILNQHTSEESEQELVQHLKDINTLAEHFMQHFSQLNTTFLTNKSNLDDNK</sequence>
<name>A0A2T3KS74_PHOLD</name>
<accession>A0A2T3KS74</accession>
<gene>
    <name evidence="1" type="ORF">C0W93_16145</name>
</gene>
<dbReference type="Proteomes" id="UP000240530">
    <property type="component" value="Unassembled WGS sequence"/>
</dbReference>
<evidence type="ECO:0000313" key="1">
    <source>
        <dbReference type="EMBL" id="PSV09202.1"/>
    </source>
</evidence>
<evidence type="ECO:0000313" key="2">
    <source>
        <dbReference type="Proteomes" id="UP000240530"/>
    </source>
</evidence>
<reference evidence="1 2" key="1">
    <citation type="submission" date="2018-03" db="EMBL/GenBank/DDBJ databases">
        <title>Whole genome sequencing of Histamine producing bacteria.</title>
        <authorList>
            <person name="Butler K."/>
        </authorList>
    </citation>
    <scope>NUCLEOTIDE SEQUENCE [LARGE SCALE GENOMIC DNA]</scope>
    <source>
        <strain evidence="1 2">Res.4.1</strain>
    </source>
</reference>
<protein>
    <submittedName>
        <fullName evidence="1">Uncharacterized protein</fullName>
    </submittedName>
</protein>
<organism evidence="1 2">
    <name type="scientific">Photobacterium leiognathi subsp. mandapamensis</name>
    <name type="common">Photobacterium mandapamensis</name>
    <dbReference type="NCBI Taxonomy" id="48408"/>
    <lineage>
        <taxon>Bacteria</taxon>
        <taxon>Pseudomonadati</taxon>
        <taxon>Pseudomonadota</taxon>
        <taxon>Gammaproteobacteria</taxon>
        <taxon>Vibrionales</taxon>
        <taxon>Vibrionaceae</taxon>
        <taxon>Photobacterium</taxon>
    </lineage>
</organism>
<comment type="caution">
    <text evidence="1">The sequence shown here is derived from an EMBL/GenBank/DDBJ whole genome shotgun (WGS) entry which is preliminary data.</text>
</comment>
<dbReference type="RefSeq" id="WP_107185719.1">
    <property type="nucleotide sequence ID" value="NZ_JAWQGC010000001.1"/>
</dbReference>
<dbReference type="EMBL" id="PYNS01000021">
    <property type="protein sequence ID" value="PSV09202.1"/>
    <property type="molecule type" value="Genomic_DNA"/>
</dbReference>
<dbReference type="AlphaFoldDB" id="A0A2T3KS74"/>
<proteinExistence type="predicted"/>